<dbReference type="EMBL" id="AM920432">
    <property type="protein sequence ID" value="CAP79355.1"/>
    <property type="molecule type" value="Genomic_DNA"/>
</dbReference>
<evidence type="ECO:0000256" key="1">
    <source>
        <dbReference type="SAM" id="MobiDB-lite"/>
    </source>
</evidence>
<dbReference type="Proteomes" id="UP000000724">
    <property type="component" value="Contig Pc00c17"/>
</dbReference>
<feature type="region of interest" description="Disordered" evidence="1">
    <location>
        <begin position="1"/>
        <end position="28"/>
    </location>
</feature>
<feature type="compositionally biased region" description="Basic and acidic residues" evidence="1">
    <location>
        <begin position="1"/>
        <end position="22"/>
    </location>
</feature>
<dbReference type="AlphaFoldDB" id="B6HAZ1"/>
<dbReference type="VEuPathDB" id="FungiDB:PCH_Pc17g00680"/>
<evidence type="ECO:0000313" key="3">
    <source>
        <dbReference type="Proteomes" id="UP000000724"/>
    </source>
</evidence>
<reference evidence="2 3" key="1">
    <citation type="journal article" date="2008" name="Nat. Biotechnol.">
        <title>Genome sequencing and analysis of the filamentous fungus Penicillium chrysogenum.</title>
        <authorList>
            <person name="van den Berg M.A."/>
            <person name="Albang R."/>
            <person name="Albermann K."/>
            <person name="Badger J.H."/>
            <person name="Daran J.-M."/>
            <person name="Driessen A.J.M."/>
            <person name="Garcia-Estrada C."/>
            <person name="Fedorova N.D."/>
            <person name="Harris D.M."/>
            <person name="Heijne W.H.M."/>
            <person name="Joardar V.S."/>
            <person name="Kiel J.A.K.W."/>
            <person name="Kovalchuk A."/>
            <person name="Martin J.F."/>
            <person name="Nierman W.C."/>
            <person name="Nijland J.G."/>
            <person name="Pronk J.T."/>
            <person name="Roubos J.A."/>
            <person name="van der Klei I.J."/>
            <person name="van Peij N.N.M.E."/>
            <person name="Veenhuis M."/>
            <person name="von Doehren H."/>
            <person name="Wagner C."/>
            <person name="Wortman J.R."/>
            <person name="Bovenberg R.A.L."/>
        </authorList>
    </citation>
    <scope>NUCLEOTIDE SEQUENCE [LARGE SCALE GENOMIC DNA]</scope>
    <source>
        <strain evidence="3">ATCC 28089 / DSM 1075 / NRRL 1951 / Wisconsin 54-1255</strain>
    </source>
</reference>
<keyword evidence="3" id="KW-1185">Reference proteome</keyword>
<gene>
    <name evidence="2" type="ORF">Pc17g00680</name>
    <name evidence="2" type="ORF">PCH_Pc17g00680</name>
</gene>
<sequence length="114" mass="12167">MDTTGKEKNGRSPHNGTHDRGSHMARTAPALPSSLNLGYIVVVEHLSTIEHMSPSVVSLTRAASGPSTPPPPLRPLVQPYGSEFLLSLGVSKESCKTAKYGVTAFYGLLRIPNQ</sequence>
<protein>
    <submittedName>
        <fullName evidence="2">Uncharacterized protein</fullName>
    </submittedName>
</protein>
<dbReference type="HOGENOM" id="CLU_2121854_0_0_1"/>
<proteinExistence type="predicted"/>
<organism evidence="2 3">
    <name type="scientific">Penicillium rubens (strain ATCC 28089 / DSM 1075 / NRRL 1951 / Wisconsin 54-1255)</name>
    <name type="common">Penicillium chrysogenum</name>
    <dbReference type="NCBI Taxonomy" id="500485"/>
    <lineage>
        <taxon>Eukaryota</taxon>
        <taxon>Fungi</taxon>
        <taxon>Dikarya</taxon>
        <taxon>Ascomycota</taxon>
        <taxon>Pezizomycotina</taxon>
        <taxon>Eurotiomycetes</taxon>
        <taxon>Eurotiomycetidae</taxon>
        <taxon>Eurotiales</taxon>
        <taxon>Aspergillaceae</taxon>
        <taxon>Penicillium</taxon>
        <taxon>Penicillium chrysogenum species complex</taxon>
    </lineage>
</organism>
<accession>B6HAZ1</accession>
<name>B6HAZ1_PENRW</name>
<evidence type="ECO:0000313" key="2">
    <source>
        <dbReference type="EMBL" id="CAP79355.1"/>
    </source>
</evidence>